<dbReference type="InterPro" id="IPR014993">
    <property type="entry name" value="DUF1841"/>
</dbReference>
<protein>
    <recommendedName>
        <fullName evidence="3">DUF1841 domain-containing protein</fullName>
    </recommendedName>
</protein>
<dbReference type="AlphaFoldDB" id="A0A1H8B2B6"/>
<dbReference type="Pfam" id="PF08897">
    <property type="entry name" value="DUF1841"/>
    <property type="match status" value="1"/>
</dbReference>
<accession>A0A1H8B2B6</accession>
<evidence type="ECO:0000313" key="1">
    <source>
        <dbReference type="EMBL" id="SEM77132.1"/>
    </source>
</evidence>
<evidence type="ECO:0000313" key="2">
    <source>
        <dbReference type="Proteomes" id="UP000199459"/>
    </source>
</evidence>
<dbReference type="RefSeq" id="WP_090627388.1">
    <property type="nucleotide sequence ID" value="NZ_FOCP01000002.1"/>
</dbReference>
<sequence>MFKPTRNQARQLFFGTWRKYRQQEILTGLEQIALEVILLHPEYHGMLDDVERYGDKDFLPEMGETNPFLHLSMHVAIREQLSINQPAGISERFLQLKQQTGDEHDAAHQVMECLAEMLWQAQRNQTAPDATVYFSCLDRRLAGQTKG</sequence>
<dbReference type="OrthoDB" id="9789432at2"/>
<name>A0A1H8B2B6_9PROT</name>
<reference evidence="1 2" key="1">
    <citation type="submission" date="2016-10" db="EMBL/GenBank/DDBJ databases">
        <authorList>
            <person name="de Groot N.N."/>
        </authorList>
    </citation>
    <scope>NUCLEOTIDE SEQUENCE [LARGE SCALE GENOMIC DNA]</scope>
    <source>
        <strain evidence="1 2">Nm22</strain>
    </source>
</reference>
<proteinExistence type="predicted"/>
<evidence type="ECO:0008006" key="3">
    <source>
        <dbReference type="Google" id="ProtNLM"/>
    </source>
</evidence>
<gene>
    <name evidence="1" type="ORF">SAMN05216325_10274</name>
</gene>
<organism evidence="1 2">
    <name type="scientific">Nitrosomonas marina</name>
    <dbReference type="NCBI Taxonomy" id="917"/>
    <lineage>
        <taxon>Bacteria</taxon>
        <taxon>Pseudomonadati</taxon>
        <taxon>Pseudomonadota</taxon>
        <taxon>Betaproteobacteria</taxon>
        <taxon>Nitrosomonadales</taxon>
        <taxon>Nitrosomonadaceae</taxon>
        <taxon>Nitrosomonas</taxon>
    </lineage>
</organism>
<dbReference type="EMBL" id="FOCP01000002">
    <property type="protein sequence ID" value="SEM77132.1"/>
    <property type="molecule type" value="Genomic_DNA"/>
</dbReference>
<dbReference type="STRING" id="917.SAMN05216326_11572"/>
<dbReference type="Proteomes" id="UP000199459">
    <property type="component" value="Unassembled WGS sequence"/>
</dbReference>